<dbReference type="AlphaFoldDB" id="A0A1W1BGY2"/>
<organism evidence="1">
    <name type="scientific">hydrothermal vent metagenome</name>
    <dbReference type="NCBI Taxonomy" id="652676"/>
    <lineage>
        <taxon>unclassified sequences</taxon>
        <taxon>metagenomes</taxon>
        <taxon>ecological metagenomes</taxon>
    </lineage>
</organism>
<gene>
    <name evidence="1" type="ORF">MNB_SM-7-11</name>
</gene>
<protein>
    <submittedName>
        <fullName evidence="1">ATPase</fullName>
    </submittedName>
</protein>
<name>A0A1W1BGY2_9ZZZZ</name>
<accession>A0A1W1BGY2</accession>
<reference evidence="1" key="1">
    <citation type="submission" date="2016-10" db="EMBL/GenBank/DDBJ databases">
        <authorList>
            <person name="de Groot N.N."/>
        </authorList>
    </citation>
    <scope>NUCLEOTIDE SEQUENCE</scope>
</reference>
<sequence>MIELLPDKKILKHFYTFLDVGVYPFYFEDRSRYIDRINDTINKILHIDLSKIYSIQPDKVDTLKKILLIICVSDPLRSV</sequence>
<dbReference type="EMBL" id="FPHB01000021">
    <property type="protein sequence ID" value="SFV52792.1"/>
    <property type="molecule type" value="Genomic_DNA"/>
</dbReference>
<proteinExistence type="predicted"/>
<evidence type="ECO:0000313" key="1">
    <source>
        <dbReference type="EMBL" id="SFV52792.1"/>
    </source>
</evidence>